<evidence type="ECO:0000313" key="1">
    <source>
        <dbReference type="EMBL" id="KAK5980964.1"/>
    </source>
</evidence>
<feature type="non-terminal residue" evidence="1">
    <location>
        <position position="64"/>
    </location>
</feature>
<evidence type="ECO:0000313" key="2">
    <source>
        <dbReference type="Proteomes" id="UP001331761"/>
    </source>
</evidence>
<dbReference type="EMBL" id="WIXE01006800">
    <property type="protein sequence ID" value="KAK5980964.1"/>
    <property type="molecule type" value="Genomic_DNA"/>
</dbReference>
<reference evidence="1 2" key="1">
    <citation type="submission" date="2019-10" db="EMBL/GenBank/DDBJ databases">
        <title>Assembly and Annotation for the nematode Trichostrongylus colubriformis.</title>
        <authorList>
            <person name="Martin J."/>
        </authorList>
    </citation>
    <scope>NUCLEOTIDE SEQUENCE [LARGE SCALE GENOMIC DNA]</scope>
    <source>
        <strain evidence="1">G859</strain>
        <tissue evidence="1">Whole worm</tissue>
    </source>
</reference>
<gene>
    <name evidence="1" type="ORF">GCK32_009753</name>
</gene>
<keyword evidence="2" id="KW-1185">Reference proteome</keyword>
<accession>A0AAN8FPR7</accession>
<comment type="caution">
    <text evidence="1">The sequence shown here is derived from an EMBL/GenBank/DDBJ whole genome shotgun (WGS) entry which is preliminary data.</text>
</comment>
<dbReference type="Proteomes" id="UP001331761">
    <property type="component" value="Unassembled WGS sequence"/>
</dbReference>
<proteinExistence type="predicted"/>
<dbReference type="SUPFAM" id="SSF53756">
    <property type="entry name" value="UDP-Glycosyltransferase/glycogen phosphorylase"/>
    <property type="match status" value="1"/>
</dbReference>
<dbReference type="AlphaFoldDB" id="A0AAN8FPR7"/>
<organism evidence="1 2">
    <name type="scientific">Trichostrongylus colubriformis</name>
    <name type="common">Black scour worm</name>
    <dbReference type="NCBI Taxonomy" id="6319"/>
    <lineage>
        <taxon>Eukaryota</taxon>
        <taxon>Metazoa</taxon>
        <taxon>Ecdysozoa</taxon>
        <taxon>Nematoda</taxon>
        <taxon>Chromadorea</taxon>
        <taxon>Rhabditida</taxon>
        <taxon>Rhabditina</taxon>
        <taxon>Rhabditomorpha</taxon>
        <taxon>Strongyloidea</taxon>
        <taxon>Trichostrongylidae</taxon>
        <taxon>Trichostrongylus</taxon>
    </lineage>
</organism>
<sequence length="64" mass="7315">MTYRRDSRYFFPYGQFEPLTSQDGSSNNVVLSGQKIRDALKRKTRGSLIFVSNCATHSNREGII</sequence>
<protein>
    <submittedName>
        <fullName evidence="1">Uncharacterized protein</fullName>
    </submittedName>
</protein>
<name>A0AAN8FPR7_TRICO</name>